<keyword evidence="2" id="KW-1185">Reference proteome</keyword>
<comment type="caution">
    <text evidence="1">The sequence shown here is derived from an EMBL/GenBank/DDBJ whole genome shotgun (WGS) entry which is preliminary data.</text>
</comment>
<evidence type="ECO:0000313" key="1">
    <source>
        <dbReference type="EMBL" id="GFY52745.1"/>
    </source>
</evidence>
<sequence>MASVLSERFRVIYERPQRRKRSHLLCFIRLDLSPPSEMRIPALFHCGTLGWALTQQRLSFLFQAATTRNHASLRVCLQETHLTRCVQWRFTMK</sequence>
<proteinExistence type="predicted"/>
<dbReference type="AlphaFoldDB" id="A0A8X6XFN2"/>
<dbReference type="EMBL" id="BMAV01008873">
    <property type="protein sequence ID" value="GFY52745.1"/>
    <property type="molecule type" value="Genomic_DNA"/>
</dbReference>
<gene>
    <name evidence="1" type="ORF">TNIN_77071</name>
</gene>
<reference evidence="1" key="1">
    <citation type="submission" date="2020-08" db="EMBL/GenBank/DDBJ databases">
        <title>Multicomponent nature underlies the extraordinary mechanical properties of spider dragline silk.</title>
        <authorList>
            <person name="Kono N."/>
            <person name="Nakamura H."/>
            <person name="Mori M."/>
            <person name="Yoshida Y."/>
            <person name="Ohtoshi R."/>
            <person name="Malay A.D."/>
            <person name="Moran D.A.P."/>
            <person name="Tomita M."/>
            <person name="Numata K."/>
            <person name="Arakawa K."/>
        </authorList>
    </citation>
    <scope>NUCLEOTIDE SEQUENCE</scope>
</reference>
<organism evidence="1 2">
    <name type="scientific">Trichonephila inaurata madagascariensis</name>
    <dbReference type="NCBI Taxonomy" id="2747483"/>
    <lineage>
        <taxon>Eukaryota</taxon>
        <taxon>Metazoa</taxon>
        <taxon>Ecdysozoa</taxon>
        <taxon>Arthropoda</taxon>
        <taxon>Chelicerata</taxon>
        <taxon>Arachnida</taxon>
        <taxon>Araneae</taxon>
        <taxon>Araneomorphae</taxon>
        <taxon>Entelegynae</taxon>
        <taxon>Araneoidea</taxon>
        <taxon>Nephilidae</taxon>
        <taxon>Trichonephila</taxon>
        <taxon>Trichonephila inaurata</taxon>
    </lineage>
</organism>
<evidence type="ECO:0000313" key="2">
    <source>
        <dbReference type="Proteomes" id="UP000886998"/>
    </source>
</evidence>
<accession>A0A8X6XFN2</accession>
<name>A0A8X6XFN2_9ARAC</name>
<dbReference type="Proteomes" id="UP000886998">
    <property type="component" value="Unassembled WGS sequence"/>
</dbReference>
<protein>
    <submittedName>
        <fullName evidence="1">Uncharacterized protein</fullName>
    </submittedName>
</protein>